<feature type="binding site" evidence="2">
    <location>
        <position position="284"/>
    </location>
    <ligand>
        <name>Zn(2+)</name>
        <dbReference type="ChEBI" id="CHEBI:29105"/>
    </ligand>
</feature>
<evidence type="ECO:0000256" key="1">
    <source>
        <dbReference type="ARBA" id="ARBA00007179"/>
    </source>
</evidence>
<dbReference type="PRINTS" id="PR01951">
    <property type="entry name" value="LANCEUKARYTE"/>
</dbReference>
<organism evidence="4 5">
    <name type="scientific">Batillaria attramentaria</name>
    <dbReference type="NCBI Taxonomy" id="370345"/>
    <lineage>
        <taxon>Eukaryota</taxon>
        <taxon>Metazoa</taxon>
        <taxon>Spiralia</taxon>
        <taxon>Lophotrochozoa</taxon>
        <taxon>Mollusca</taxon>
        <taxon>Gastropoda</taxon>
        <taxon>Caenogastropoda</taxon>
        <taxon>Sorbeoconcha</taxon>
        <taxon>Cerithioidea</taxon>
        <taxon>Batillariidae</taxon>
        <taxon>Batillaria</taxon>
    </lineage>
</organism>
<feature type="binding site" evidence="2">
    <location>
        <position position="285"/>
    </location>
    <ligand>
        <name>Zn(2+)</name>
        <dbReference type="ChEBI" id="CHEBI:29105"/>
    </ligand>
</feature>
<dbReference type="CDD" id="cd04794">
    <property type="entry name" value="euk_LANCL"/>
    <property type="match status" value="1"/>
</dbReference>
<keyword evidence="5" id="KW-1185">Reference proteome</keyword>
<name>A0ABD0L4X3_9CAEN</name>
<feature type="transmembrane region" description="Helical" evidence="3">
    <location>
        <begin position="138"/>
        <end position="159"/>
    </location>
</feature>
<dbReference type="InterPro" id="IPR012341">
    <property type="entry name" value="6hp_glycosidase-like_sf"/>
</dbReference>
<feature type="transmembrane region" description="Helical" evidence="3">
    <location>
        <begin position="236"/>
        <end position="256"/>
    </location>
</feature>
<dbReference type="Pfam" id="PF05147">
    <property type="entry name" value="LANC_like"/>
    <property type="match status" value="1"/>
</dbReference>
<evidence type="ECO:0000256" key="2">
    <source>
        <dbReference type="PIRSR" id="PIRSR607822-1"/>
    </source>
</evidence>
<protein>
    <recommendedName>
        <fullName evidence="6">LanC-like protein 2</fullName>
    </recommendedName>
</protein>
<dbReference type="AlphaFoldDB" id="A0ABD0L4X3"/>
<evidence type="ECO:0000256" key="3">
    <source>
        <dbReference type="SAM" id="Phobius"/>
    </source>
</evidence>
<dbReference type="EMBL" id="JACVVK020000081">
    <property type="protein sequence ID" value="KAK7494624.1"/>
    <property type="molecule type" value="Genomic_DNA"/>
</dbReference>
<accession>A0ABD0L4X3</accession>
<sequence>MSSREIPNPYDDYQGQKLLAEDAKLDSTFADQLKANINNLLARLEEGLKHVKGGDYSVYTGQTGIALLFLHLHKVFGSSGTGTSYLETAVGYLQPALRHLNSGVYTFLCGDAGTLALAAVAYSRCGDERTSKECIKSLSGLLVVVNLACDLLLTLSTGWKSYMNRRVKDPRMPDEHLYGRAGYLAALMYVQTQLGQDAIHREVVVKVVKAILASGQAMAQKKRWSHPLMYAWYHEYYLGAAHGLAGIFYTLLLVYGDKRYLDAAEKCCDVAWKRGLLKKGYGLCHGVAGNAYAFLAMFRLTKDQKYLYRACKFAEWCFDYGKHGCRTPDHPYSMFEGMAGTVYYLVDLLDPMNAQFPAYEF</sequence>
<dbReference type="SUPFAM" id="SSF158745">
    <property type="entry name" value="LanC-like"/>
    <property type="match status" value="1"/>
</dbReference>
<comment type="similarity">
    <text evidence="1">Belongs to the LanC-like protein family.</text>
</comment>
<evidence type="ECO:0000313" key="4">
    <source>
        <dbReference type="EMBL" id="KAK7494624.1"/>
    </source>
</evidence>
<evidence type="ECO:0008006" key="6">
    <source>
        <dbReference type="Google" id="ProtNLM"/>
    </source>
</evidence>
<gene>
    <name evidence="4" type="ORF">BaRGS_00014022</name>
</gene>
<dbReference type="Proteomes" id="UP001519460">
    <property type="component" value="Unassembled WGS sequence"/>
</dbReference>
<dbReference type="Gene3D" id="1.50.10.10">
    <property type="match status" value="2"/>
</dbReference>
<keyword evidence="3" id="KW-0472">Membrane</keyword>
<dbReference type="PRINTS" id="PR01950">
    <property type="entry name" value="LANCSUPER"/>
</dbReference>
<reference evidence="4 5" key="1">
    <citation type="journal article" date="2023" name="Sci. Data">
        <title>Genome assembly of the Korean intertidal mud-creeper Batillaria attramentaria.</title>
        <authorList>
            <person name="Patra A.K."/>
            <person name="Ho P.T."/>
            <person name="Jun S."/>
            <person name="Lee S.J."/>
            <person name="Kim Y."/>
            <person name="Won Y.J."/>
        </authorList>
    </citation>
    <scope>NUCLEOTIDE SEQUENCE [LARGE SCALE GENOMIC DNA]</scope>
    <source>
        <strain evidence="4">Wonlab-2016</strain>
    </source>
</reference>
<proteinExistence type="inferred from homology"/>
<dbReference type="PANTHER" id="PTHR12736:SF21">
    <property type="entry name" value="LANC-LIKE PROTEIN 2"/>
    <property type="match status" value="1"/>
</dbReference>
<keyword evidence="2" id="KW-0479">Metal-binding</keyword>
<keyword evidence="3" id="KW-0812">Transmembrane</keyword>
<dbReference type="InterPro" id="IPR007822">
    <property type="entry name" value="LANC-like"/>
</dbReference>
<evidence type="ECO:0000313" key="5">
    <source>
        <dbReference type="Proteomes" id="UP001519460"/>
    </source>
</evidence>
<dbReference type="PANTHER" id="PTHR12736">
    <property type="entry name" value="LANC-LIKE PROTEIN"/>
    <property type="match status" value="1"/>
</dbReference>
<dbReference type="InterPro" id="IPR020464">
    <property type="entry name" value="LanC-like_prot_euk"/>
</dbReference>
<keyword evidence="3" id="KW-1133">Transmembrane helix</keyword>
<dbReference type="SMART" id="SM01260">
    <property type="entry name" value="LANC_like"/>
    <property type="match status" value="1"/>
</dbReference>
<comment type="caution">
    <text evidence="4">The sequence shown here is derived from an EMBL/GenBank/DDBJ whole genome shotgun (WGS) entry which is preliminary data.</text>
</comment>
<keyword evidence="2" id="KW-0862">Zinc</keyword>